<proteinExistence type="predicted"/>
<evidence type="ECO:0000256" key="4">
    <source>
        <dbReference type="ARBA" id="ARBA00023163"/>
    </source>
</evidence>
<keyword evidence="3" id="KW-0238">DNA-binding</keyword>
<evidence type="ECO:0000256" key="1">
    <source>
        <dbReference type="ARBA" id="ARBA00022491"/>
    </source>
</evidence>
<keyword evidence="2" id="KW-0805">Transcription regulation</keyword>
<dbReference type="SMART" id="SM00422">
    <property type="entry name" value="HTH_MERR"/>
    <property type="match status" value="1"/>
</dbReference>
<evidence type="ECO:0000256" key="3">
    <source>
        <dbReference type="ARBA" id="ARBA00023125"/>
    </source>
</evidence>
<comment type="caution">
    <text evidence="8">The sequence shown here is derived from an EMBL/GenBank/DDBJ whole genome shotgun (WGS) entry which is preliminary data.</text>
</comment>
<accession>A0A0D6Z8U9</accession>
<dbReference type="AlphaFoldDB" id="A0A0D6Z8U9"/>
<evidence type="ECO:0000256" key="6">
    <source>
        <dbReference type="SAM" id="MobiDB-lite"/>
    </source>
</evidence>
<dbReference type="PANTHER" id="PTHR30204">
    <property type="entry name" value="REDOX-CYCLING DRUG-SENSING TRANSCRIPTIONAL ACTIVATOR SOXR"/>
    <property type="match status" value="1"/>
</dbReference>
<protein>
    <recommendedName>
        <fullName evidence="7">HTH merR-type domain-containing protein</fullName>
    </recommendedName>
</protein>
<feature type="domain" description="HTH merR-type" evidence="7">
    <location>
        <begin position="9"/>
        <end position="79"/>
    </location>
</feature>
<feature type="compositionally biased region" description="Low complexity" evidence="6">
    <location>
        <begin position="94"/>
        <end position="108"/>
    </location>
</feature>
<feature type="region of interest" description="Disordered" evidence="6">
    <location>
        <begin position="86"/>
        <end position="108"/>
    </location>
</feature>
<gene>
    <name evidence="8" type="ORF">UB32_16075</name>
</gene>
<dbReference type="Pfam" id="PF13411">
    <property type="entry name" value="MerR_1"/>
    <property type="match status" value="1"/>
</dbReference>
<evidence type="ECO:0000259" key="7">
    <source>
        <dbReference type="PROSITE" id="PS50937"/>
    </source>
</evidence>
<evidence type="ECO:0000313" key="9">
    <source>
        <dbReference type="Proteomes" id="UP000032512"/>
    </source>
</evidence>
<organism evidence="8 9">
    <name type="scientific">Mesobacillus subterraneus</name>
    <dbReference type="NCBI Taxonomy" id="285983"/>
    <lineage>
        <taxon>Bacteria</taxon>
        <taxon>Bacillati</taxon>
        <taxon>Bacillota</taxon>
        <taxon>Bacilli</taxon>
        <taxon>Bacillales</taxon>
        <taxon>Bacillaceae</taxon>
        <taxon>Mesobacillus</taxon>
    </lineage>
</organism>
<dbReference type="PANTHER" id="PTHR30204:SF69">
    <property type="entry name" value="MERR-FAMILY TRANSCRIPTIONAL REGULATOR"/>
    <property type="match status" value="1"/>
</dbReference>
<dbReference type="Proteomes" id="UP000032512">
    <property type="component" value="Unassembled WGS sequence"/>
</dbReference>
<dbReference type="CDD" id="cd04764">
    <property type="entry name" value="HTH_MlrA-like_sg1"/>
    <property type="match status" value="1"/>
</dbReference>
<feature type="coiled-coil region" evidence="5">
    <location>
        <begin position="277"/>
        <end position="304"/>
    </location>
</feature>
<keyword evidence="1" id="KW-0678">Repressor</keyword>
<sequence>MIDAPFIKAYTIKEVSKKINVPTGTIRQWEKDLSGLLVVPRTKQGARFYTDFEIDQLVKIKQMRDKNLSKDMIKDLLQHHMKSNQAADEEYNPTNTSLSLPSESSGTSLADSQNEYEAFLKAMDQYKDILIDEVKAEIRNSIRKEVLEEVKKEISKGSLTTVKSLSDSIYKTGERTNEHIMELSEIVNRNSKENSNMTKTYKGANEKIIKLTSKVDQLSSGTNRDLSILAKRLDETTETVSEEFKILADYVSNSRETTNQELTNLNQVISQEREYFVHTLQNEREELTREIRRREEMFKDMVDNFRETAVSKQAKRNWWKIWK</sequence>
<evidence type="ECO:0000256" key="2">
    <source>
        <dbReference type="ARBA" id="ARBA00023015"/>
    </source>
</evidence>
<dbReference type="PATRIC" id="fig|285983.3.peg.2321"/>
<keyword evidence="9" id="KW-1185">Reference proteome</keyword>
<keyword evidence="5" id="KW-0175">Coiled coil</keyword>
<dbReference type="GO" id="GO:0003700">
    <property type="term" value="F:DNA-binding transcription factor activity"/>
    <property type="evidence" value="ECO:0007669"/>
    <property type="project" value="InterPro"/>
</dbReference>
<dbReference type="GO" id="GO:0003677">
    <property type="term" value="F:DNA binding"/>
    <property type="evidence" value="ECO:0007669"/>
    <property type="project" value="UniProtKB-KW"/>
</dbReference>
<keyword evidence="4" id="KW-0804">Transcription</keyword>
<evidence type="ECO:0000256" key="5">
    <source>
        <dbReference type="SAM" id="Coils"/>
    </source>
</evidence>
<dbReference type="InterPro" id="IPR009061">
    <property type="entry name" value="DNA-bd_dom_put_sf"/>
</dbReference>
<dbReference type="PROSITE" id="PS50937">
    <property type="entry name" value="HTH_MERR_2"/>
    <property type="match status" value="1"/>
</dbReference>
<dbReference type="InterPro" id="IPR000551">
    <property type="entry name" value="MerR-type_HTH_dom"/>
</dbReference>
<name>A0A0D6Z8U9_9BACI</name>
<dbReference type="InterPro" id="IPR047057">
    <property type="entry name" value="MerR_fam"/>
</dbReference>
<dbReference type="EMBL" id="JXIQ01000137">
    <property type="protein sequence ID" value="KIY21008.1"/>
    <property type="molecule type" value="Genomic_DNA"/>
</dbReference>
<evidence type="ECO:0000313" key="8">
    <source>
        <dbReference type="EMBL" id="KIY21008.1"/>
    </source>
</evidence>
<dbReference type="SUPFAM" id="SSF46955">
    <property type="entry name" value="Putative DNA-binding domain"/>
    <property type="match status" value="1"/>
</dbReference>
<dbReference type="RefSeq" id="WP_044395557.1">
    <property type="nucleotide sequence ID" value="NZ_JXIQ01000137.1"/>
</dbReference>
<dbReference type="Gene3D" id="1.10.1660.10">
    <property type="match status" value="1"/>
</dbReference>
<reference evidence="8 9" key="1">
    <citation type="submission" date="2015-01" db="EMBL/GenBank/DDBJ databases">
        <title>Draft genome sequences of the supercritical CO2 tolerant bacteria Bacillus subterraneus MITOT1 and Bacillus cereus MIT0214.</title>
        <authorList>
            <person name="Peet K.C."/>
            <person name="Thompson J.R."/>
        </authorList>
    </citation>
    <scope>NUCLEOTIDE SEQUENCE [LARGE SCALE GENOMIC DNA]</scope>
    <source>
        <strain evidence="8 9">MITOT1</strain>
    </source>
</reference>